<evidence type="ECO:0000256" key="1">
    <source>
        <dbReference type="ARBA" id="ARBA00010875"/>
    </source>
</evidence>
<organism evidence="9 10">
    <name type="scientific">Breoghania corrubedonensis</name>
    <dbReference type="NCBI Taxonomy" id="665038"/>
    <lineage>
        <taxon>Bacteria</taxon>
        <taxon>Pseudomonadati</taxon>
        <taxon>Pseudomonadota</taxon>
        <taxon>Alphaproteobacteria</taxon>
        <taxon>Hyphomicrobiales</taxon>
        <taxon>Stappiaceae</taxon>
        <taxon>Breoghania</taxon>
    </lineage>
</organism>
<evidence type="ECO:0000256" key="2">
    <source>
        <dbReference type="ARBA" id="ARBA00022722"/>
    </source>
</evidence>
<dbReference type="GO" id="GO:0004521">
    <property type="term" value="F:RNA endonuclease activity"/>
    <property type="evidence" value="ECO:0007669"/>
    <property type="project" value="UniProtKB-UniRule"/>
</dbReference>
<feature type="binding site" evidence="7">
    <location>
        <position position="149"/>
    </location>
    <ligand>
        <name>Zn(2+)</name>
        <dbReference type="ChEBI" id="CHEBI:29105"/>
        <note>catalytic</note>
    </ligand>
</feature>
<comment type="cofactor">
    <cofactor evidence="7">
        <name>Zn(2+)</name>
        <dbReference type="ChEBI" id="CHEBI:29105"/>
    </cofactor>
    <text evidence="7">Binds 1 zinc ion.</text>
</comment>
<accession>A0A2T5VH04</accession>
<dbReference type="OrthoDB" id="9807740at2"/>
<evidence type="ECO:0000256" key="8">
    <source>
        <dbReference type="SAM" id="MobiDB-lite"/>
    </source>
</evidence>
<evidence type="ECO:0000256" key="4">
    <source>
        <dbReference type="ARBA" id="ARBA00022759"/>
    </source>
</evidence>
<dbReference type="PROSITE" id="PS01306">
    <property type="entry name" value="UPF0054"/>
    <property type="match status" value="1"/>
</dbReference>
<feature type="compositionally biased region" description="Polar residues" evidence="8">
    <location>
        <begin position="1"/>
        <end position="11"/>
    </location>
</feature>
<dbReference type="NCBIfam" id="TIGR00043">
    <property type="entry name" value="rRNA maturation RNase YbeY"/>
    <property type="match status" value="1"/>
</dbReference>
<name>A0A2T5VH04_9HYPH</name>
<keyword evidence="7" id="KW-0698">rRNA processing</keyword>
<dbReference type="PANTHER" id="PTHR46986:SF1">
    <property type="entry name" value="ENDORIBONUCLEASE YBEY, CHLOROPLASTIC"/>
    <property type="match status" value="1"/>
</dbReference>
<dbReference type="GO" id="GO:0005737">
    <property type="term" value="C:cytoplasm"/>
    <property type="evidence" value="ECO:0007669"/>
    <property type="project" value="UniProtKB-SubCell"/>
</dbReference>
<keyword evidence="3 7" id="KW-0479">Metal-binding</keyword>
<evidence type="ECO:0000313" key="9">
    <source>
        <dbReference type="EMBL" id="PTW63016.1"/>
    </source>
</evidence>
<evidence type="ECO:0000256" key="5">
    <source>
        <dbReference type="ARBA" id="ARBA00022801"/>
    </source>
</evidence>
<dbReference type="PANTHER" id="PTHR46986">
    <property type="entry name" value="ENDORIBONUCLEASE YBEY, CHLOROPLASTIC"/>
    <property type="match status" value="1"/>
</dbReference>
<comment type="similarity">
    <text evidence="1 7">Belongs to the endoribonuclease YbeY family.</text>
</comment>
<dbReference type="InterPro" id="IPR002036">
    <property type="entry name" value="YbeY"/>
</dbReference>
<evidence type="ECO:0000256" key="6">
    <source>
        <dbReference type="ARBA" id="ARBA00022833"/>
    </source>
</evidence>
<protein>
    <recommendedName>
        <fullName evidence="7">Endoribonuclease YbeY</fullName>
        <ecNumber evidence="7">3.1.-.-</ecNumber>
    </recommendedName>
</protein>
<dbReference type="GO" id="GO:0008270">
    <property type="term" value="F:zinc ion binding"/>
    <property type="evidence" value="ECO:0007669"/>
    <property type="project" value="UniProtKB-UniRule"/>
</dbReference>
<feature type="region of interest" description="Disordered" evidence="8">
    <location>
        <begin position="1"/>
        <end position="31"/>
    </location>
</feature>
<keyword evidence="4 7" id="KW-0255">Endonuclease</keyword>
<keyword evidence="5 7" id="KW-0378">Hydrolase</keyword>
<dbReference type="HAMAP" id="MF_00009">
    <property type="entry name" value="Endoribonucl_YbeY"/>
    <property type="match status" value="1"/>
</dbReference>
<dbReference type="GO" id="GO:0004222">
    <property type="term" value="F:metalloendopeptidase activity"/>
    <property type="evidence" value="ECO:0007669"/>
    <property type="project" value="InterPro"/>
</dbReference>
<proteinExistence type="inferred from homology"/>
<dbReference type="InterPro" id="IPR020549">
    <property type="entry name" value="YbeY_CS"/>
</dbReference>
<evidence type="ECO:0000256" key="3">
    <source>
        <dbReference type="ARBA" id="ARBA00022723"/>
    </source>
</evidence>
<gene>
    <name evidence="7" type="primary">ybeY</name>
    <name evidence="9" type="ORF">C8N35_1011065</name>
</gene>
<keyword evidence="10" id="KW-1185">Reference proteome</keyword>
<dbReference type="Gene3D" id="3.40.390.30">
    <property type="entry name" value="Metalloproteases ('zincins'), catalytic domain"/>
    <property type="match status" value="1"/>
</dbReference>
<feature type="binding site" evidence="7">
    <location>
        <position position="153"/>
    </location>
    <ligand>
        <name>Zn(2+)</name>
        <dbReference type="ChEBI" id="CHEBI:29105"/>
        <note>catalytic</note>
    </ligand>
</feature>
<keyword evidence="6 7" id="KW-0862">Zinc</keyword>
<comment type="subcellular location">
    <subcellularLocation>
        <location evidence="7">Cytoplasm</location>
    </subcellularLocation>
</comment>
<dbReference type="Pfam" id="PF02130">
    <property type="entry name" value="YbeY"/>
    <property type="match status" value="1"/>
</dbReference>
<feature type="compositionally biased region" description="Basic and acidic residues" evidence="8">
    <location>
        <begin position="14"/>
        <end position="24"/>
    </location>
</feature>
<keyword evidence="2 7" id="KW-0540">Nuclease</keyword>
<dbReference type="Proteomes" id="UP000244081">
    <property type="component" value="Unassembled WGS sequence"/>
</dbReference>
<comment type="function">
    <text evidence="7">Single strand-specific metallo-endoribonuclease involved in late-stage 70S ribosome quality control and in maturation of the 3' terminus of the 16S rRNA.</text>
</comment>
<sequence length="191" mass="20722">MTNVTQATGTTGDLPRHDLSRDDPSGDDLAGDIEIDLTINADGWPDEERLHPLAARAFAAARREADLRYLPGSELSLVFSDDAAVQVLNRDYRGKDKPTNVLSFPGGDEDGPVFGPLLGDIVLARETVAREAEEAAGGFEDHLLHLIVHGILHLFGYDHQVDQEAEIMEGLETRILASLGIADPYRLDPSA</sequence>
<reference evidence="9 10" key="1">
    <citation type="submission" date="2018-04" db="EMBL/GenBank/DDBJ databases">
        <title>Genomic Encyclopedia of Archaeal and Bacterial Type Strains, Phase II (KMG-II): from individual species to whole genera.</title>
        <authorList>
            <person name="Goeker M."/>
        </authorList>
    </citation>
    <scope>NUCLEOTIDE SEQUENCE [LARGE SCALE GENOMIC DNA]</scope>
    <source>
        <strain evidence="9 10">DSM 23382</strain>
    </source>
</reference>
<keyword evidence="7" id="KW-0963">Cytoplasm</keyword>
<keyword evidence="7" id="KW-0690">Ribosome biogenesis</keyword>
<evidence type="ECO:0000313" key="10">
    <source>
        <dbReference type="Proteomes" id="UP000244081"/>
    </source>
</evidence>
<comment type="caution">
    <text evidence="9">The sequence shown here is derived from an EMBL/GenBank/DDBJ whole genome shotgun (WGS) entry which is preliminary data.</text>
</comment>
<dbReference type="EMBL" id="QAYG01000001">
    <property type="protein sequence ID" value="PTW63016.1"/>
    <property type="molecule type" value="Genomic_DNA"/>
</dbReference>
<dbReference type="GO" id="GO:0006364">
    <property type="term" value="P:rRNA processing"/>
    <property type="evidence" value="ECO:0007669"/>
    <property type="project" value="UniProtKB-UniRule"/>
</dbReference>
<evidence type="ECO:0000256" key="7">
    <source>
        <dbReference type="HAMAP-Rule" id="MF_00009"/>
    </source>
</evidence>
<dbReference type="SUPFAM" id="SSF55486">
    <property type="entry name" value="Metalloproteases ('zincins'), catalytic domain"/>
    <property type="match status" value="1"/>
</dbReference>
<dbReference type="EC" id="3.1.-.-" evidence="7"/>
<feature type="binding site" evidence="7">
    <location>
        <position position="159"/>
    </location>
    <ligand>
        <name>Zn(2+)</name>
        <dbReference type="ChEBI" id="CHEBI:29105"/>
        <note>catalytic</note>
    </ligand>
</feature>
<dbReference type="InterPro" id="IPR023091">
    <property type="entry name" value="MetalPrtase_cat_dom_sf_prd"/>
</dbReference>
<dbReference type="AlphaFoldDB" id="A0A2T5VH04"/>